<dbReference type="EC" id="3.4.11.-" evidence="9"/>
<dbReference type="GO" id="GO:0016285">
    <property type="term" value="F:alanyl aminopeptidase activity"/>
    <property type="evidence" value="ECO:0007669"/>
    <property type="project" value="UniProtKB-EC"/>
</dbReference>
<feature type="domain" description="ERAP1-like C-terminal" evidence="12">
    <location>
        <begin position="531"/>
        <end position="823"/>
    </location>
</feature>
<evidence type="ECO:0000256" key="10">
    <source>
        <dbReference type="SAM" id="SignalP"/>
    </source>
</evidence>
<evidence type="ECO:0000313" key="15">
    <source>
        <dbReference type="Proteomes" id="UP001228905"/>
    </source>
</evidence>
<keyword evidence="15" id="KW-1185">Reference proteome</keyword>
<dbReference type="Pfam" id="PF17900">
    <property type="entry name" value="Peptidase_M1_N"/>
    <property type="match status" value="1"/>
</dbReference>
<dbReference type="Pfam" id="PF01433">
    <property type="entry name" value="Peptidase_M1"/>
    <property type="match status" value="1"/>
</dbReference>
<dbReference type="InterPro" id="IPR034016">
    <property type="entry name" value="M1_APN-typ"/>
</dbReference>
<feature type="domain" description="Aminopeptidase N-like N-terminal" evidence="13">
    <location>
        <begin position="36"/>
        <end position="215"/>
    </location>
</feature>
<feature type="chain" id="PRO_5046156677" description="Aminopeptidase" evidence="10">
    <location>
        <begin position="27"/>
        <end position="853"/>
    </location>
</feature>
<name>A0ABU0IWJ3_9CAUL</name>
<comment type="cofactor">
    <cofactor evidence="9">
        <name>Zn(2+)</name>
        <dbReference type="ChEBI" id="CHEBI:29105"/>
    </cofactor>
    <text evidence="9">Binds 1 zinc ion per subunit.</text>
</comment>
<keyword evidence="10" id="KW-0732">Signal</keyword>
<evidence type="ECO:0000259" key="13">
    <source>
        <dbReference type="Pfam" id="PF17900"/>
    </source>
</evidence>
<dbReference type="SUPFAM" id="SSF55486">
    <property type="entry name" value="Metalloproteases ('zincins'), catalytic domain"/>
    <property type="match status" value="1"/>
</dbReference>
<accession>A0ABU0IWJ3</accession>
<evidence type="ECO:0000256" key="2">
    <source>
        <dbReference type="ARBA" id="ARBA00010136"/>
    </source>
</evidence>
<reference evidence="14 15" key="1">
    <citation type="submission" date="2023-07" db="EMBL/GenBank/DDBJ databases">
        <title>Genomic Encyclopedia of Type Strains, Phase IV (KMG-IV): sequencing the most valuable type-strain genomes for metagenomic binning, comparative biology and taxonomic classification.</title>
        <authorList>
            <person name="Goeker M."/>
        </authorList>
    </citation>
    <scope>NUCLEOTIDE SEQUENCE [LARGE SCALE GENOMIC DNA]</scope>
    <source>
        <strain evidence="14 15">DSM 18695</strain>
    </source>
</reference>
<sequence>MLQSLARAATLTAVLLLAACAPQKDARQVLPPGVTPIHYDISVVPDAANLRFGGTMGADIVLGAPMETLTLNAANLKFFKVAVDGRVPDVKIAYDQDAQRASLTFAAPLPAGKHRLTIDYTGRIEQQAQGLFAIDYDGPAGEKKRLLATQFESPDARRFAPMWDEPALKATFTLSVAAPKDQLVVSNMPAAATADLGNGLIKTTFQQSPKMSSYLLFMAMGDLERVHRQVGKVDVGMVVKRGSTAEAAFGLDAAAKLLPYYDDYFGTPYPLPKLDMVAIPGGSTAFSAMENWGAILYFEKAVLVDAKVSSEEDRQNAFTTIAHEMAHQWFGDLVTMKWWDDIWLNEGFASWMETKATDHFHPEWSVWLQDQAGSDAAKNLDARSATHPVVVPVADARDTPFDTISYQKGQAVIRMIEAYVGEDKFRQALRSYMKKHAYGNATSQDLWAEVQAASGLPILAIARDFTTQGGVPMVKVSAYGEEDGVRLKQTRFGVDAESKAWRSWNIPVRVGREQGVMTPGHSLGFIYSYAVVNTGQTGYFRTDYDARSFARISRDFAKLDPADQLGVLNDSWALGEAGVEPLARWFALAGRLPADANPIVWINVADALEAVDDLYDGDPRQAAFRAKARAVLAPVWARVGWTPKAGEIPTVILLRTELIQALGQFDDAAVVAEARARFARMDSDPLPAAIRGETLRVVASHADSATWERLHALAAGSKNALEKQQFYSVLGAARDPALARRTLDLALSDEPPITLRPVLLREVSRRNAAMTWDFLMQNQARADAQFAPDGLASVVPRLTGGTNDPALAGRIGAWATAHGGIGARLKAGLSAVEQRARVKRDRLGEVDAWVRGA</sequence>
<dbReference type="PRINTS" id="PR00756">
    <property type="entry name" value="ALADIPTASE"/>
</dbReference>
<comment type="catalytic activity">
    <reaction evidence="1">
        <text>Release of an N-terminal amino acid, Xaa-|-Yaa- from a peptide, amide or arylamide. Xaa is preferably Ala, but may be most amino acids including Pro (slow action). When a terminal hydrophobic residue is followed by a prolyl residue, the two may be released as an intact Xaa-Pro dipeptide.</text>
        <dbReference type="EC" id="3.4.11.2"/>
    </reaction>
</comment>
<gene>
    <name evidence="14" type="ORF">QO010_003176</name>
</gene>
<dbReference type="PROSITE" id="PS51257">
    <property type="entry name" value="PROKAR_LIPOPROTEIN"/>
    <property type="match status" value="1"/>
</dbReference>
<protein>
    <recommendedName>
        <fullName evidence="9">Aminopeptidase</fullName>
        <ecNumber evidence="9">3.4.11.-</ecNumber>
    </recommendedName>
</protein>
<proteinExistence type="inferred from homology"/>
<dbReference type="Gene3D" id="1.10.390.10">
    <property type="entry name" value="Neutral Protease Domain 2"/>
    <property type="match status" value="1"/>
</dbReference>
<dbReference type="RefSeq" id="WP_307350662.1">
    <property type="nucleotide sequence ID" value="NZ_JAUSVS010000006.1"/>
</dbReference>
<evidence type="ECO:0000256" key="6">
    <source>
        <dbReference type="ARBA" id="ARBA00022801"/>
    </source>
</evidence>
<keyword evidence="8 9" id="KW-0482">Metalloprotease</keyword>
<dbReference type="InterPro" id="IPR045357">
    <property type="entry name" value="Aminopeptidase_N-like_N"/>
</dbReference>
<comment type="caution">
    <text evidence="14">The sequence shown here is derived from an EMBL/GenBank/DDBJ whole genome shotgun (WGS) entry which is preliminary data.</text>
</comment>
<dbReference type="EMBL" id="JAUSVS010000006">
    <property type="protein sequence ID" value="MDQ0465389.1"/>
    <property type="molecule type" value="Genomic_DNA"/>
</dbReference>
<dbReference type="InterPro" id="IPR014782">
    <property type="entry name" value="Peptidase_M1_dom"/>
</dbReference>
<dbReference type="PANTHER" id="PTHR11533:SF174">
    <property type="entry name" value="PUROMYCIN-SENSITIVE AMINOPEPTIDASE-RELATED"/>
    <property type="match status" value="1"/>
</dbReference>
<dbReference type="InterPro" id="IPR027268">
    <property type="entry name" value="Peptidase_M4/M1_CTD_sf"/>
</dbReference>
<dbReference type="Gene3D" id="1.25.50.20">
    <property type="match status" value="1"/>
</dbReference>
<keyword evidence="4 9" id="KW-0645">Protease</keyword>
<evidence type="ECO:0000313" key="14">
    <source>
        <dbReference type="EMBL" id="MDQ0465389.1"/>
    </source>
</evidence>
<dbReference type="InterPro" id="IPR024571">
    <property type="entry name" value="ERAP1-like_C_dom"/>
</dbReference>
<keyword evidence="5 9" id="KW-0479">Metal-binding</keyword>
<dbReference type="InterPro" id="IPR050344">
    <property type="entry name" value="Peptidase_M1_aminopeptidases"/>
</dbReference>
<evidence type="ECO:0000256" key="1">
    <source>
        <dbReference type="ARBA" id="ARBA00000098"/>
    </source>
</evidence>
<dbReference type="InterPro" id="IPR001930">
    <property type="entry name" value="Peptidase_M1"/>
</dbReference>
<evidence type="ECO:0000256" key="7">
    <source>
        <dbReference type="ARBA" id="ARBA00022833"/>
    </source>
</evidence>
<dbReference type="SUPFAM" id="SSF63737">
    <property type="entry name" value="Leukotriene A4 hydrolase N-terminal domain"/>
    <property type="match status" value="1"/>
</dbReference>
<evidence type="ECO:0000256" key="8">
    <source>
        <dbReference type="ARBA" id="ARBA00023049"/>
    </source>
</evidence>
<dbReference type="Proteomes" id="UP001228905">
    <property type="component" value="Unassembled WGS sequence"/>
</dbReference>
<comment type="similarity">
    <text evidence="2 9">Belongs to the peptidase M1 family.</text>
</comment>
<organism evidence="14 15">
    <name type="scientific">Caulobacter ginsengisoli</name>
    <dbReference type="NCBI Taxonomy" id="400775"/>
    <lineage>
        <taxon>Bacteria</taxon>
        <taxon>Pseudomonadati</taxon>
        <taxon>Pseudomonadota</taxon>
        <taxon>Alphaproteobacteria</taxon>
        <taxon>Caulobacterales</taxon>
        <taxon>Caulobacteraceae</taxon>
        <taxon>Caulobacter</taxon>
    </lineage>
</organism>
<keyword evidence="6 9" id="KW-0378">Hydrolase</keyword>
<evidence type="ECO:0000256" key="9">
    <source>
        <dbReference type="RuleBase" id="RU364040"/>
    </source>
</evidence>
<evidence type="ECO:0000256" key="5">
    <source>
        <dbReference type="ARBA" id="ARBA00022723"/>
    </source>
</evidence>
<dbReference type="InterPro" id="IPR042097">
    <property type="entry name" value="Aminopeptidase_N-like_N_sf"/>
</dbReference>
<evidence type="ECO:0000259" key="11">
    <source>
        <dbReference type="Pfam" id="PF01433"/>
    </source>
</evidence>
<feature type="domain" description="Peptidase M1 membrane alanine aminopeptidase" evidence="11">
    <location>
        <begin position="249"/>
        <end position="463"/>
    </location>
</feature>
<dbReference type="PANTHER" id="PTHR11533">
    <property type="entry name" value="PROTEASE M1 ZINC METALLOPROTEASE"/>
    <property type="match status" value="1"/>
</dbReference>
<keyword evidence="3 9" id="KW-0031">Aminopeptidase</keyword>
<evidence type="ECO:0000256" key="3">
    <source>
        <dbReference type="ARBA" id="ARBA00022438"/>
    </source>
</evidence>
<dbReference type="Gene3D" id="2.60.40.1730">
    <property type="entry name" value="tricorn interacting facor f3 domain"/>
    <property type="match status" value="1"/>
</dbReference>
<dbReference type="CDD" id="cd09601">
    <property type="entry name" value="M1_APN-Q_like"/>
    <property type="match status" value="1"/>
</dbReference>
<keyword evidence="7 9" id="KW-0862">Zinc</keyword>
<feature type="signal peptide" evidence="10">
    <location>
        <begin position="1"/>
        <end position="26"/>
    </location>
</feature>
<dbReference type="Pfam" id="PF11838">
    <property type="entry name" value="ERAP1_C"/>
    <property type="match status" value="1"/>
</dbReference>
<evidence type="ECO:0000256" key="4">
    <source>
        <dbReference type="ARBA" id="ARBA00022670"/>
    </source>
</evidence>
<evidence type="ECO:0000259" key="12">
    <source>
        <dbReference type="Pfam" id="PF11838"/>
    </source>
</evidence>